<gene>
    <name evidence="15 18" type="primary">trpE</name>
    <name evidence="18" type="ORF">E6K79_08050</name>
</gene>
<dbReference type="GO" id="GO:0000162">
    <property type="term" value="P:L-tryptophan biosynthetic process"/>
    <property type="evidence" value="ECO:0007669"/>
    <property type="project" value="UniProtKB-UniPathway"/>
</dbReference>
<organism evidence="18 19">
    <name type="scientific">Eiseniibacteriota bacterium</name>
    <dbReference type="NCBI Taxonomy" id="2212470"/>
    <lineage>
        <taxon>Bacteria</taxon>
        <taxon>Candidatus Eiseniibacteriota</taxon>
    </lineage>
</organism>
<comment type="pathway">
    <text evidence="2 15">Amino-acid biosynthesis; L-tryptophan biosynthesis; L-tryptophan from chorismate: step 1/5.</text>
</comment>
<dbReference type="Pfam" id="PF00425">
    <property type="entry name" value="Chorismate_bind"/>
    <property type="match status" value="1"/>
</dbReference>
<accession>A0A538TKT0</accession>
<dbReference type="PRINTS" id="PR00095">
    <property type="entry name" value="ANTSNTHASEI"/>
</dbReference>
<dbReference type="NCBIfam" id="TIGR00564">
    <property type="entry name" value="trpE_most"/>
    <property type="match status" value="1"/>
</dbReference>
<keyword evidence="7 15" id="KW-0028">Amino-acid biosynthesis</keyword>
<dbReference type="UniPathway" id="UPA00035">
    <property type="reaction ID" value="UER00040"/>
</dbReference>
<dbReference type="GO" id="GO:0046872">
    <property type="term" value="F:metal ion binding"/>
    <property type="evidence" value="ECO:0007669"/>
    <property type="project" value="UniProtKB-KW"/>
</dbReference>
<dbReference type="Proteomes" id="UP000317691">
    <property type="component" value="Unassembled WGS sequence"/>
</dbReference>
<comment type="catalytic activity">
    <reaction evidence="14 15">
        <text>chorismate + L-glutamine = anthranilate + pyruvate + L-glutamate + H(+)</text>
        <dbReference type="Rhea" id="RHEA:21732"/>
        <dbReference type="ChEBI" id="CHEBI:15361"/>
        <dbReference type="ChEBI" id="CHEBI:15378"/>
        <dbReference type="ChEBI" id="CHEBI:16567"/>
        <dbReference type="ChEBI" id="CHEBI:29748"/>
        <dbReference type="ChEBI" id="CHEBI:29985"/>
        <dbReference type="ChEBI" id="CHEBI:58359"/>
        <dbReference type="EC" id="4.1.3.27"/>
    </reaction>
</comment>
<dbReference type="PANTHER" id="PTHR11236">
    <property type="entry name" value="AMINOBENZOATE/ANTHRANILATE SYNTHASE"/>
    <property type="match status" value="1"/>
</dbReference>
<evidence type="ECO:0000256" key="3">
    <source>
        <dbReference type="ARBA" id="ARBA00009562"/>
    </source>
</evidence>
<evidence type="ECO:0000256" key="7">
    <source>
        <dbReference type="ARBA" id="ARBA00022605"/>
    </source>
</evidence>
<evidence type="ECO:0000256" key="1">
    <source>
        <dbReference type="ARBA" id="ARBA00001946"/>
    </source>
</evidence>
<evidence type="ECO:0000259" key="17">
    <source>
        <dbReference type="Pfam" id="PF04715"/>
    </source>
</evidence>
<dbReference type="Pfam" id="PF04715">
    <property type="entry name" value="Anth_synt_I_N"/>
    <property type="match status" value="1"/>
</dbReference>
<evidence type="ECO:0000313" key="19">
    <source>
        <dbReference type="Proteomes" id="UP000317691"/>
    </source>
</evidence>
<dbReference type="InterPro" id="IPR005256">
    <property type="entry name" value="Anth_synth_I_PabB"/>
</dbReference>
<evidence type="ECO:0000313" key="18">
    <source>
        <dbReference type="EMBL" id="TMQ64224.1"/>
    </source>
</evidence>
<dbReference type="AlphaFoldDB" id="A0A538TKT0"/>
<comment type="function">
    <text evidence="13 15">Part of a heterotetrameric complex that catalyzes the two-step biosynthesis of anthranilate, an intermediate in the biosynthesis of L-tryptophan. In the first step, the glutamine-binding beta subunit (TrpG) of anthranilate synthase (AS) provides the glutamine amidotransferase activity which generates ammonia as a substrate that, along with chorismate, is used in the second step, catalyzed by the large alpha subunit of AS (TrpE) to produce anthranilate. In the absence of TrpG, TrpE can synthesize anthranilate directly from chorismate and high concentrations of ammonia.</text>
</comment>
<dbReference type="Gene3D" id="3.60.120.10">
    <property type="entry name" value="Anthranilate synthase"/>
    <property type="match status" value="1"/>
</dbReference>
<keyword evidence="11 15" id="KW-0057">Aromatic amino acid biosynthesis</keyword>
<sequence>MIGPTLEEYRRYARDSNLVPVTREILADFDTPVSAFAKLNRGDASFLLESLEGGETWGRFSILGFRPSIEFRSKGTAIEIHKTQRLTSDDPLEALRSLLSEFRAAPVPGLPRFSGGAVGLIGYDYVRFLEKLPARLSDDLSHPDLHFVFPDIVLVFDNFRHRLRFVVWSRPDKDPDRTYREAVAAIDEMVARLGAPLPAAPPTPHLNGDVKFTSTMGEKAYKGAVLKAKEHIRAGDVVQVVLAHRLEAAVPVAPFDVYRALRVLNPSPYMFYLRFGERAVAGSSPEILIRVSGDRISLRPIAGTRARGADPEKDEALSRELMASEKDRAEHVMLVDLGRNDVGRVARIGSVKTTAFMTLERYSHVMHLVSHVEGKLREGLGPFDVLRACFPAGTVSGAPKKRAMELIEELEGARRGAYAGAMGYFDFHGNADFCITIRTAVFDGGRVQCGVGAGIVADSDPDEEWTETQNKGRAVEEAVRLAARGLDT</sequence>
<name>A0A538TKT0_UNCEI</name>
<comment type="subunit">
    <text evidence="4 15">Heterotetramer consisting of two non-identical subunits: a beta subunit (TrpG) and a large alpha subunit (TrpE).</text>
</comment>
<comment type="cofactor">
    <cofactor evidence="1 15">
        <name>Mg(2+)</name>
        <dbReference type="ChEBI" id="CHEBI:18420"/>
    </cofactor>
</comment>
<evidence type="ECO:0000256" key="4">
    <source>
        <dbReference type="ARBA" id="ARBA00011575"/>
    </source>
</evidence>
<evidence type="ECO:0000256" key="15">
    <source>
        <dbReference type="RuleBase" id="RU364045"/>
    </source>
</evidence>
<evidence type="ECO:0000256" key="13">
    <source>
        <dbReference type="ARBA" id="ARBA00025634"/>
    </source>
</evidence>
<evidence type="ECO:0000256" key="11">
    <source>
        <dbReference type="ARBA" id="ARBA00023141"/>
    </source>
</evidence>
<dbReference type="InterPro" id="IPR005801">
    <property type="entry name" value="ADC_synthase"/>
</dbReference>
<evidence type="ECO:0000256" key="2">
    <source>
        <dbReference type="ARBA" id="ARBA00004873"/>
    </source>
</evidence>
<evidence type="ECO:0000256" key="5">
    <source>
        <dbReference type="ARBA" id="ARBA00012266"/>
    </source>
</evidence>
<dbReference type="EC" id="4.1.3.27" evidence="5 15"/>
<dbReference type="SUPFAM" id="SSF56322">
    <property type="entry name" value="ADC synthase"/>
    <property type="match status" value="1"/>
</dbReference>
<comment type="caution">
    <text evidence="18">The sequence shown here is derived from an EMBL/GenBank/DDBJ whole genome shotgun (WGS) entry which is preliminary data.</text>
</comment>
<dbReference type="InterPro" id="IPR006805">
    <property type="entry name" value="Anth_synth_I_N"/>
</dbReference>
<dbReference type="PANTHER" id="PTHR11236:SF48">
    <property type="entry name" value="ISOCHORISMATE SYNTHASE MENF"/>
    <property type="match status" value="1"/>
</dbReference>
<evidence type="ECO:0000256" key="10">
    <source>
        <dbReference type="ARBA" id="ARBA00022842"/>
    </source>
</evidence>
<proteinExistence type="inferred from homology"/>
<dbReference type="GO" id="GO:0004049">
    <property type="term" value="F:anthranilate synthase activity"/>
    <property type="evidence" value="ECO:0007669"/>
    <property type="project" value="UniProtKB-EC"/>
</dbReference>
<keyword evidence="9 15" id="KW-0822">Tryptophan biosynthesis</keyword>
<evidence type="ECO:0000256" key="14">
    <source>
        <dbReference type="ARBA" id="ARBA00047683"/>
    </source>
</evidence>
<evidence type="ECO:0000259" key="16">
    <source>
        <dbReference type="Pfam" id="PF00425"/>
    </source>
</evidence>
<feature type="domain" description="Anthranilate synthase component I N-terminal" evidence="17">
    <location>
        <begin position="29"/>
        <end position="163"/>
    </location>
</feature>
<keyword evidence="10 15" id="KW-0460">Magnesium</keyword>
<feature type="domain" description="Chorismate-utilising enzyme C-terminal" evidence="16">
    <location>
        <begin position="218"/>
        <end position="471"/>
    </location>
</feature>
<evidence type="ECO:0000256" key="8">
    <source>
        <dbReference type="ARBA" id="ARBA00022723"/>
    </source>
</evidence>
<protein>
    <recommendedName>
        <fullName evidence="6 15">Anthranilate synthase component 1</fullName>
        <ecNumber evidence="5 15">4.1.3.27</ecNumber>
    </recommendedName>
</protein>
<keyword evidence="12 15" id="KW-0456">Lyase</keyword>
<evidence type="ECO:0000256" key="12">
    <source>
        <dbReference type="ARBA" id="ARBA00023239"/>
    </source>
</evidence>
<evidence type="ECO:0000256" key="9">
    <source>
        <dbReference type="ARBA" id="ARBA00022822"/>
    </source>
</evidence>
<dbReference type="InterPro" id="IPR015890">
    <property type="entry name" value="Chorismate_C"/>
</dbReference>
<comment type="similarity">
    <text evidence="3 15">Belongs to the anthranilate synthase component I family.</text>
</comment>
<dbReference type="EMBL" id="VBOZ01000025">
    <property type="protein sequence ID" value="TMQ64224.1"/>
    <property type="molecule type" value="Genomic_DNA"/>
</dbReference>
<evidence type="ECO:0000256" key="6">
    <source>
        <dbReference type="ARBA" id="ARBA00020653"/>
    </source>
</evidence>
<reference evidence="18 19" key="1">
    <citation type="journal article" date="2019" name="Nat. Microbiol.">
        <title>Mediterranean grassland soil C-N compound turnover is dependent on rainfall and depth, and is mediated by genomically divergent microorganisms.</title>
        <authorList>
            <person name="Diamond S."/>
            <person name="Andeer P.F."/>
            <person name="Li Z."/>
            <person name="Crits-Christoph A."/>
            <person name="Burstein D."/>
            <person name="Anantharaman K."/>
            <person name="Lane K.R."/>
            <person name="Thomas B.C."/>
            <person name="Pan C."/>
            <person name="Northen T.R."/>
            <person name="Banfield J.F."/>
        </authorList>
    </citation>
    <scope>NUCLEOTIDE SEQUENCE [LARGE SCALE GENOMIC DNA]</scope>
    <source>
        <strain evidence="18">WS_9</strain>
    </source>
</reference>
<keyword evidence="8 15" id="KW-0479">Metal-binding</keyword>
<dbReference type="InterPro" id="IPR019999">
    <property type="entry name" value="Anth_synth_I-like"/>
</dbReference>